<dbReference type="RefSeq" id="WP_067393042.1">
    <property type="nucleotide sequence ID" value="NZ_JXKH01000003.1"/>
</dbReference>
<dbReference type="NCBIfam" id="TIGR01484">
    <property type="entry name" value="HAD-SF-IIB"/>
    <property type="match status" value="1"/>
</dbReference>
<dbReference type="NCBIfam" id="NF007806">
    <property type="entry name" value="PRK10513.1"/>
    <property type="match status" value="1"/>
</dbReference>
<dbReference type="STRING" id="214095.RU97_GL001586"/>
<keyword evidence="2" id="KW-1185">Reference proteome</keyword>
<dbReference type="PROSITE" id="PS01228">
    <property type="entry name" value="COF_1"/>
    <property type="match status" value="1"/>
</dbReference>
<name>A0A1L8RGT9_9ENTE</name>
<dbReference type="Pfam" id="PF08282">
    <property type="entry name" value="Hydrolase_3"/>
    <property type="match status" value="1"/>
</dbReference>
<dbReference type="InterPro" id="IPR006379">
    <property type="entry name" value="HAD-SF_hydro_IIB"/>
</dbReference>
<comment type="caution">
    <text evidence="1">The sequence shown here is derived from an EMBL/GenBank/DDBJ whole genome shotgun (WGS) entry which is preliminary data.</text>
</comment>
<dbReference type="Gene3D" id="3.30.1240.10">
    <property type="match status" value="1"/>
</dbReference>
<accession>A0A1L8RGT9</accession>
<dbReference type="Proteomes" id="UP000181884">
    <property type="component" value="Unassembled WGS sequence"/>
</dbReference>
<dbReference type="EMBL" id="JXKH01000003">
    <property type="protein sequence ID" value="OJG18968.1"/>
    <property type="molecule type" value="Genomic_DNA"/>
</dbReference>
<gene>
    <name evidence="1" type="ORF">RU97_GL001586</name>
</gene>
<dbReference type="SFLD" id="SFLDS00003">
    <property type="entry name" value="Haloacid_Dehalogenase"/>
    <property type="match status" value="1"/>
</dbReference>
<protein>
    <submittedName>
        <fullName evidence="1">Cof-like hydrolase</fullName>
    </submittedName>
</protein>
<dbReference type="InterPro" id="IPR000150">
    <property type="entry name" value="Cof"/>
</dbReference>
<evidence type="ECO:0000313" key="2">
    <source>
        <dbReference type="Proteomes" id="UP000181884"/>
    </source>
</evidence>
<proteinExistence type="predicted"/>
<dbReference type="InterPro" id="IPR036412">
    <property type="entry name" value="HAD-like_sf"/>
</dbReference>
<reference evidence="1 2" key="1">
    <citation type="submission" date="2014-12" db="EMBL/GenBank/DDBJ databases">
        <title>Draft genome sequences of 29 type strains of Enterococci.</title>
        <authorList>
            <person name="Zhong Z."/>
            <person name="Sun Z."/>
            <person name="Liu W."/>
            <person name="Zhang W."/>
            <person name="Zhang H."/>
        </authorList>
    </citation>
    <scope>NUCLEOTIDE SEQUENCE [LARGE SCALE GENOMIC DNA]</scope>
    <source>
        <strain evidence="1 2">DSM 17029</strain>
    </source>
</reference>
<organism evidence="1 2">
    <name type="scientific">Enterococcus canis</name>
    <dbReference type="NCBI Taxonomy" id="214095"/>
    <lineage>
        <taxon>Bacteria</taxon>
        <taxon>Bacillati</taxon>
        <taxon>Bacillota</taxon>
        <taxon>Bacilli</taxon>
        <taxon>Lactobacillales</taxon>
        <taxon>Enterococcaceae</taxon>
        <taxon>Enterococcus</taxon>
    </lineage>
</organism>
<sequence length="270" mass="30100">MSIKLVAIDIDGTLVTDNKEVTPTVKSAISAAKAQGVHIVLCTGRPLPGVHRYLDELELNDNDDYVITYNGSLVQESLSGKKISSHTLSYEDFLEIETMSRRLNVHLHTITDEAIYTANRDISYYTVNEAFWVKMPLRYRTVQEMTPELNIIKMMYIDEPDYLTEVINRIPADFAKKYTMVRSDTFYYEILNRDASKGAGLKALAAHLQLAPEEVMAIGDNENDLSMIEFAGTGVAMGNAVDTVKAAADIVAPSNEEDGVAHIIQEYVLK</sequence>
<dbReference type="NCBIfam" id="TIGR00099">
    <property type="entry name" value="Cof-subfamily"/>
    <property type="match status" value="1"/>
</dbReference>
<dbReference type="SUPFAM" id="SSF56784">
    <property type="entry name" value="HAD-like"/>
    <property type="match status" value="1"/>
</dbReference>
<dbReference type="Gene3D" id="3.40.50.1000">
    <property type="entry name" value="HAD superfamily/HAD-like"/>
    <property type="match status" value="1"/>
</dbReference>
<dbReference type="SFLD" id="SFLDG01140">
    <property type="entry name" value="C2.B:_Phosphomannomutase_and_P"/>
    <property type="match status" value="1"/>
</dbReference>
<dbReference type="InterPro" id="IPR023214">
    <property type="entry name" value="HAD_sf"/>
</dbReference>
<dbReference type="AlphaFoldDB" id="A0A1L8RGT9"/>
<dbReference type="GO" id="GO:0005829">
    <property type="term" value="C:cytosol"/>
    <property type="evidence" value="ECO:0007669"/>
    <property type="project" value="TreeGrafter"/>
</dbReference>
<dbReference type="SFLD" id="SFLDG01144">
    <property type="entry name" value="C2.B.4:_PGP_Like"/>
    <property type="match status" value="1"/>
</dbReference>
<dbReference type="PANTHER" id="PTHR10000">
    <property type="entry name" value="PHOSPHOSERINE PHOSPHATASE"/>
    <property type="match status" value="1"/>
</dbReference>
<dbReference type="GO" id="GO:0016791">
    <property type="term" value="F:phosphatase activity"/>
    <property type="evidence" value="ECO:0007669"/>
    <property type="project" value="UniProtKB-ARBA"/>
</dbReference>
<dbReference type="GO" id="GO:0000287">
    <property type="term" value="F:magnesium ion binding"/>
    <property type="evidence" value="ECO:0007669"/>
    <property type="project" value="TreeGrafter"/>
</dbReference>
<dbReference type="CDD" id="cd07516">
    <property type="entry name" value="HAD_Pase"/>
    <property type="match status" value="1"/>
</dbReference>
<dbReference type="PANTHER" id="PTHR10000:SF8">
    <property type="entry name" value="HAD SUPERFAMILY HYDROLASE-LIKE, TYPE 3"/>
    <property type="match status" value="1"/>
</dbReference>
<keyword evidence="1" id="KW-0378">Hydrolase</keyword>
<evidence type="ECO:0000313" key="1">
    <source>
        <dbReference type="EMBL" id="OJG18968.1"/>
    </source>
</evidence>
<dbReference type="PROSITE" id="PS01229">
    <property type="entry name" value="COF_2"/>
    <property type="match status" value="1"/>
</dbReference>